<sequence>MLSLNPGSACDVCAEEYGPHRSPHSIPCGHVLCASCCSTIVEKTAPRLAPVCPFCREHFSSDSVRLIRLDFSSSGWSTPRRKGGTIEANLFAGVVGNGAVDPTGELLARHSERMKLPEGGSKARIEARRLEDKVAKVAAKKCSVEEVTTLHKELQEWLSSDAKPDDQTSSLFLSAALLRAILMNHVAHSEASKIARHMEADLKGKLDGLISQNHKLESDLRRERQTLSQKITECNSLRTELSRLKALASTIGVPTSSSSPEPPYPQSPSPTPPVTPSTTPSTPSYNSLSPMTHAPTPLSRFNSIHTRSASVSSRPSTPTTSPSSSTPAPPTSLVSPYRSHTPGPPSRSHSQTPALRSQTPSVRSYTPSIRSSTPGIVSASHQQYRSQTTAPPLPHHSPLNNGIQPSRPRRLSVNLPSPQKIMRSVSEEKQELHERWIPHVEPDSPVPTSKTPAPYATTPARSRTLSSAAIRYKATSPNDN</sequence>
<dbReference type="AlphaFoldDB" id="A0A9P5ZR46"/>
<keyword evidence="5" id="KW-1185">Reference proteome</keyword>
<dbReference type="Proteomes" id="UP000807025">
    <property type="component" value="Unassembled WGS sequence"/>
</dbReference>
<dbReference type="PROSITE" id="PS50089">
    <property type="entry name" value="ZF_RING_2"/>
    <property type="match status" value="1"/>
</dbReference>
<dbReference type="SUPFAM" id="SSF57850">
    <property type="entry name" value="RING/U-box"/>
    <property type="match status" value="1"/>
</dbReference>
<feature type="compositionally biased region" description="Low complexity" evidence="2">
    <location>
        <begin position="276"/>
        <end position="290"/>
    </location>
</feature>
<dbReference type="EMBL" id="MU154606">
    <property type="protein sequence ID" value="KAF9492131.1"/>
    <property type="molecule type" value="Genomic_DNA"/>
</dbReference>
<gene>
    <name evidence="4" type="ORF">BDN71DRAFT_1483898</name>
</gene>
<dbReference type="Gene3D" id="3.30.40.10">
    <property type="entry name" value="Zinc/RING finger domain, C3HC4 (zinc finger)"/>
    <property type="match status" value="1"/>
</dbReference>
<feature type="compositionally biased region" description="Basic and acidic residues" evidence="2">
    <location>
        <begin position="425"/>
        <end position="442"/>
    </location>
</feature>
<protein>
    <recommendedName>
        <fullName evidence="3">RING-type domain-containing protein</fullName>
    </recommendedName>
</protein>
<comment type="caution">
    <text evidence="4">The sequence shown here is derived from an EMBL/GenBank/DDBJ whole genome shotgun (WGS) entry which is preliminary data.</text>
</comment>
<proteinExistence type="predicted"/>
<evidence type="ECO:0000259" key="3">
    <source>
        <dbReference type="PROSITE" id="PS50089"/>
    </source>
</evidence>
<dbReference type="InterPro" id="IPR001841">
    <property type="entry name" value="Znf_RING"/>
</dbReference>
<evidence type="ECO:0000313" key="5">
    <source>
        <dbReference type="Proteomes" id="UP000807025"/>
    </source>
</evidence>
<evidence type="ECO:0000256" key="2">
    <source>
        <dbReference type="SAM" id="MobiDB-lite"/>
    </source>
</evidence>
<keyword evidence="1" id="KW-0862">Zinc</keyword>
<feature type="compositionally biased region" description="Pro residues" evidence="2">
    <location>
        <begin position="260"/>
        <end position="275"/>
    </location>
</feature>
<dbReference type="OrthoDB" id="6105938at2759"/>
<feature type="compositionally biased region" description="Polar residues" evidence="2">
    <location>
        <begin position="347"/>
        <end position="390"/>
    </location>
</feature>
<dbReference type="InterPro" id="IPR013083">
    <property type="entry name" value="Znf_RING/FYVE/PHD"/>
</dbReference>
<keyword evidence="1" id="KW-0863">Zinc-finger</keyword>
<evidence type="ECO:0000313" key="4">
    <source>
        <dbReference type="EMBL" id="KAF9492131.1"/>
    </source>
</evidence>
<feature type="domain" description="RING-type" evidence="3">
    <location>
        <begin position="10"/>
        <end position="56"/>
    </location>
</feature>
<organism evidence="4 5">
    <name type="scientific">Pleurotus eryngii</name>
    <name type="common">Boletus of the steppes</name>
    <dbReference type="NCBI Taxonomy" id="5323"/>
    <lineage>
        <taxon>Eukaryota</taxon>
        <taxon>Fungi</taxon>
        <taxon>Dikarya</taxon>
        <taxon>Basidiomycota</taxon>
        <taxon>Agaricomycotina</taxon>
        <taxon>Agaricomycetes</taxon>
        <taxon>Agaricomycetidae</taxon>
        <taxon>Agaricales</taxon>
        <taxon>Pleurotineae</taxon>
        <taxon>Pleurotaceae</taxon>
        <taxon>Pleurotus</taxon>
    </lineage>
</organism>
<dbReference type="GO" id="GO:0008270">
    <property type="term" value="F:zinc ion binding"/>
    <property type="evidence" value="ECO:0007669"/>
    <property type="project" value="UniProtKB-KW"/>
</dbReference>
<evidence type="ECO:0000256" key="1">
    <source>
        <dbReference type="PROSITE-ProRule" id="PRU00175"/>
    </source>
</evidence>
<accession>A0A9P5ZR46</accession>
<feature type="compositionally biased region" description="Low complexity" evidence="2">
    <location>
        <begin position="306"/>
        <end position="336"/>
    </location>
</feature>
<feature type="region of interest" description="Disordered" evidence="2">
    <location>
        <begin position="251"/>
        <end position="480"/>
    </location>
</feature>
<name>A0A9P5ZR46_PLEER</name>
<reference evidence="4" key="1">
    <citation type="submission" date="2020-11" db="EMBL/GenBank/DDBJ databases">
        <authorList>
            <consortium name="DOE Joint Genome Institute"/>
            <person name="Ahrendt S."/>
            <person name="Riley R."/>
            <person name="Andreopoulos W."/>
            <person name="Labutti K."/>
            <person name="Pangilinan J."/>
            <person name="Ruiz-Duenas F.J."/>
            <person name="Barrasa J.M."/>
            <person name="Sanchez-Garcia M."/>
            <person name="Camarero S."/>
            <person name="Miyauchi S."/>
            <person name="Serrano A."/>
            <person name="Linde D."/>
            <person name="Babiker R."/>
            <person name="Drula E."/>
            <person name="Ayuso-Fernandez I."/>
            <person name="Pacheco R."/>
            <person name="Padilla G."/>
            <person name="Ferreira P."/>
            <person name="Barriuso J."/>
            <person name="Kellner H."/>
            <person name="Castanera R."/>
            <person name="Alfaro M."/>
            <person name="Ramirez L."/>
            <person name="Pisabarro A.G."/>
            <person name="Kuo A."/>
            <person name="Tritt A."/>
            <person name="Lipzen A."/>
            <person name="He G."/>
            <person name="Yan M."/>
            <person name="Ng V."/>
            <person name="Cullen D."/>
            <person name="Martin F."/>
            <person name="Rosso M.-N."/>
            <person name="Henrissat B."/>
            <person name="Hibbett D."/>
            <person name="Martinez A.T."/>
            <person name="Grigoriev I.V."/>
        </authorList>
    </citation>
    <scope>NUCLEOTIDE SEQUENCE</scope>
    <source>
        <strain evidence="4">ATCC 90797</strain>
    </source>
</reference>
<keyword evidence="1" id="KW-0479">Metal-binding</keyword>